<name>A0A369TG41_9RHOB</name>
<protein>
    <submittedName>
        <fullName evidence="3">DUF2169 domain-containing protein</fullName>
    </submittedName>
</protein>
<evidence type="ECO:0000259" key="2">
    <source>
        <dbReference type="Pfam" id="PF09937"/>
    </source>
</evidence>
<dbReference type="Proteomes" id="UP000253977">
    <property type="component" value="Unassembled WGS sequence"/>
</dbReference>
<evidence type="ECO:0000313" key="3">
    <source>
        <dbReference type="EMBL" id="RDD64341.1"/>
    </source>
</evidence>
<evidence type="ECO:0000313" key="4">
    <source>
        <dbReference type="Proteomes" id="UP000253977"/>
    </source>
</evidence>
<keyword evidence="4" id="KW-1185">Reference proteome</keyword>
<dbReference type="EMBL" id="QPMK01000024">
    <property type="protein sequence ID" value="RDD64341.1"/>
    <property type="molecule type" value="Genomic_DNA"/>
</dbReference>
<dbReference type="AlphaFoldDB" id="A0A369TG41"/>
<organism evidence="3 4">
    <name type="scientific">Thalassococcus profundi</name>
    <dbReference type="NCBI Taxonomy" id="2282382"/>
    <lineage>
        <taxon>Bacteria</taxon>
        <taxon>Pseudomonadati</taxon>
        <taxon>Pseudomonadota</taxon>
        <taxon>Alphaproteobacteria</taxon>
        <taxon>Rhodobacterales</taxon>
        <taxon>Roseobacteraceae</taxon>
        <taxon>Thalassococcus</taxon>
    </lineage>
</organism>
<dbReference type="OrthoDB" id="237820at2"/>
<reference evidence="3 4" key="1">
    <citation type="submission" date="2018-07" db="EMBL/GenBank/DDBJ databases">
        <title>Thalassococcus profundi sp. nov., a marine bacterium isolated from deep seawater of Okinawa Trough.</title>
        <authorList>
            <person name="Yu M."/>
        </authorList>
    </citation>
    <scope>NUCLEOTIDE SEQUENCE [LARGE SCALE GENOMIC DNA]</scope>
    <source>
        <strain evidence="3 4">WRAS1</strain>
    </source>
</reference>
<feature type="region of interest" description="Disordered" evidence="1">
    <location>
        <begin position="345"/>
        <end position="372"/>
    </location>
</feature>
<accession>A0A369TG41</accession>
<evidence type="ECO:0000256" key="1">
    <source>
        <dbReference type="SAM" id="MobiDB-lite"/>
    </source>
</evidence>
<sequence length="372" mass="42278">MRVFNRPGFVHQHTVGMDVAGREHFVFVIKGTFAFPDRAGAAPQPVADQSPLVYADELTGEPGFSATRWETDFAFRKPKCDIVLQGAAYSPGGRRVPRVQVGLRVGSWQKQFHVTGHREWRVMGPQVMTTDPYPFTRQPFGYETAFGGIDRLNPDDPKPPAYMDNPHGRGFASFRNQSKLSGQPLPNTEEVGVPVTSPYGDYRPMALGPVWRGRPDRLRLGGTYDQHWQDNVFPFLPEDFDERHYQQVGPDQQIDKPQRSLEVVILNLTPSGREAFRLPDPSLPLRLYRDWDCAFEGVLHPDTLLFDTEARRLSLVWRVQVPMKRLVTEFTEAWIGRPRPGQLRAKRTGKAYRDLTADRGRRPVDADTDTPA</sequence>
<proteinExistence type="predicted"/>
<feature type="domain" description="DUF2169" evidence="2">
    <location>
        <begin position="21"/>
        <end position="318"/>
    </location>
</feature>
<gene>
    <name evidence="3" type="ORF">DU478_20760</name>
</gene>
<dbReference type="InterPro" id="IPR018683">
    <property type="entry name" value="DUF2169"/>
</dbReference>
<feature type="compositionally biased region" description="Basic and acidic residues" evidence="1">
    <location>
        <begin position="351"/>
        <end position="365"/>
    </location>
</feature>
<comment type="caution">
    <text evidence="3">The sequence shown here is derived from an EMBL/GenBank/DDBJ whole genome shotgun (WGS) entry which is preliminary data.</text>
</comment>
<dbReference type="RefSeq" id="WP_114512784.1">
    <property type="nucleotide sequence ID" value="NZ_QPMK01000024.1"/>
</dbReference>
<dbReference type="Pfam" id="PF09937">
    <property type="entry name" value="DUF2169"/>
    <property type="match status" value="1"/>
</dbReference>